<evidence type="ECO:0000313" key="1">
    <source>
        <dbReference type="EMBL" id="BBN45722.1"/>
    </source>
</evidence>
<evidence type="ECO:0000313" key="2">
    <source>
        <dbReference type="Proteomes" id="UP000327362"/>
    </source>
</evidence>
<dbReference type="EMBL" id="AP020326">
    <property type="protein sequence ID" value="BBN45722.1"/>
    <property type="molecule type" value="Genomic_DNA"/>
</dbReference>
<name>A0AAI8X0J2_MYCAV</name>
<reference evidence="1 2" key="1">
    <citation type="submission" date="2019-09" db="EMBL/GenBank/DDBJ databases">
        <title>Complete genome sequence of Mycobacterium avium subsp. hominissuis strain JP-H-1.</title>
        <authorList>
            <person name="Kinoshita Y."/>
            <person name="Niwa H."/>
            <person name="Uchida-Fujii E."/>
            <person name="Nukada T."/>
        </authorList>
    </citation>
    <scope>NUCLEOTIDE SEQUENCE [LARGE SCALE GENOMIC DNA]</scope>
    <source>
        <strain evidence="1 2">JP-H-1</strain>
    </source>
</reference>
<gene>
    <name evidence="1" type="ORF">JPH1_01970</name>
</gene>
<dbReference type="AlphaFoldDB" id="A0AAI8X0J2"/>
<organism evidence="1 2">
    <name type="scientific">Mycobacterium avium subsp. hominissuis</name>
    <dbReference type="NCBI Taxonomy" id="439334"/>
    <lineage>
        <taxon>Bacteria</taxon>
        <taxon>Bacillati</taxon>
        <taxon>Actinomycetota</taxon>
        <taxon>Actinomycetes</taxon>
        <taxon>Mycobacteriales</taxon>
        <taxon>Mycobacteriaceae</taxon>
        <taxon>Mycobacterium</taxon>
        <taxon>Mycobacterium avium complex (MAC)</taxon>
    </lineage>
</organism>
<accession>A0AAI8X0J2</accession>
<dbReference type="Proteomes" id="UP000327362">
    <property type="component" value="Chromosome"/>
</dbReference>
<proteinExistence type="predicted"/>
<sequence length="51" mass="6019">MRRTVSRLKRRKEPTADFPSVRVDQLGGVEPDGFYRRLWQADDEDRDVAAR</sequence>
<protein>
    <submittedName>
        <fullName evidence="1">Uncharacterized protein</fullName>
    </submittedName>
</protein>